<keyword evidence="5" id="KW-0539">Nucleus</keyword>
<comment type="subcellular location">
    <subcellularLocation>
        <location evidence="2">Cytoplasm</location>
    </subcellularLocation>
    <subcellularLocation>
        <location evidence="1">Nucleus</location>
    </subcellularLocation>
</comment>
<dbReference type="PANTHER" id="PTHR14315">
    <property type="entry name" value="SPOT14 FAMILY MEMBER"/>
    <property type="match status" value="1"/>
</dbReference>
<evidence type="ECO:0000313" key="6">
    <source>
        <dbReference type="Proteomes" id="UP000695026"/>
    </source>
</evidence>
<dbReference type="GO" id="GO:0046890">
    <property type="term" value="P:regulation of lipid biosynthetic process"/>
    <property type="evidence" value="ECO:0007669"/>
    <property type="project" value="TreeGrafter"/>
</dbReference>
<evidence type="ECO:0000313" key="7">
    <source>
        <dbReference type="RefSeq" id="XP_007445001.1"/>
    </source>
</evidence>
<keyword evidence="4" id="KW-0963">Cytoplasm</keyword>
<reference evidence="7" key="1">
    <citation type="submission" date="2025-08" db="UniProtKB">
        <authorList>
            <consortium name="RefSeq"/>
        </authorList>
    </citation>
    <scope>IDENTIFICATION</scope>
    <source>
        <tissue evidence="7">Liver</tissue>
    </source>
</reference>
<dbReference type="AlphaFoldDB" id="A0A9F2RFL3"/>
<evidence type="ECO:0000256" key="3">
    <source>
        <dbReference type="ARBA" id="ARBA00009488"/>
    </source>
</evidence>
<dbReference type="Proteomes" id="UP000695026">
    <property type="component" value="Unplaced"/>
</dbReference>
<dbReference type="Pfam" id="PF07084">
    <property type="entry name" value="Spot_14"/>
    <property type="match status" value="1"/>
</dbReference>
<gene>
    <name evidence="7" type="primary">LOC103048514</name>
</gene>
<dbReference type="GO" id="GO:0005829">
    <property type="term" value="C:cytosol"/>
    <property type="evidence" value="ECO:0007669"/>
    <property type="project" value="TreeGrafter"/>
</dbReference>
<dbReference type="OMA" id="FEHFMLL"/>
<dbReference type="InterPro" id="IPR053719">
    <property type="entry name" value="Lipogen_MT_Stabilize_sf"/>
</dbReference>
<dbReference type="KEGG" id="pbi:103048514"/>
<evidence type="ECO:0000256" key="5">
    <source>
        <dbReference type="ARBA" id="ARBA00023242"/>
    </source>
</evidence>
<dbReference type="InterPro" id="IPR009786">
    <property type="entry name" value="Spot_14"/>
</dbReference>
<dbReference type="Gene3D" id="6.10.140.1610">
    <property type="match status" value="1"/>
</dbReference>
<dbReference type="PANTHER" id="PTHR14315:SF18">
    <property type="entry name" value="THYROID HORMONE-INDUCIBLE HEPATIC PROTEIN"/>
    <property type="match status" value="1"/>
</dbReference>
<comment type="similarity">
    <text evidence="3">Belongs to the SPOT14 family.</text>
</comment>
<dbReference type="RefSeq" id="XP_007445001.1">
    <property type="nucleotide sequence ID" value="XM_007444939.2"/>
</dbReference>
<dbReference type="GO" id="GO:0005634">
    <property type="term" value="C:nucleus"/>
    <property type="evidence" value="ECO:0007669"/>
    <property type="project" value="UniProtKB-SubCell"/>
</dbReference>
<evidence type="ECO:0000256" key="4">
    <source>
        <dbReference type="ARBA" id="ARBA00022490"/>
    </source>
</evidence>
<evidence type="ECO:0000256" key="2">
    <source>
        <dbReference type="ARBA" id="ARBA00004496"/>
    </source>
</evidence>
<name>A0A9F2RFL3_PYTBI</name>
<dbReference type="GeneID" id="103048514"/>
<proteinExistence type="inferred from homology"/>
<dbReference type="OrthoDB" id="9450804at2759"/>
<organism evidence="6 7">
    <name type="scientific">Python bivittatus</name>
    <name type="common">Burmese python</name>
    <name type="synonym">Python molurus bivittatus</name>
    <dbReference type="NCBI Taxonomy" id="176946"/>
    <lineage>
        <taxon>Eukaryota</taxon>
        <taxon>Metazoa</taxon>
        <taxon>Chordata</taxon>
        <taxon>Craniata</taxon>
        <taxon>Vertebrata</taxon>
        <taxon>Euteleostomi</taxon>
        <taxon>Lepidosauria</taxon>
        <taxon>Squamata</taxon>
        <taxon>Bifurcata</taxon>
        <taxon>Unidentata</taxon>
        <taxon>Episquamata</taxon>
        <taxon>Toxicofera</taxon>
        <taxon>Serpentes</taxon>
        <taxon>Henophidia</taxon>
        <taxon>Pythonidae</taxon>
        <taxon>Python</taxon>
    </lineage>
</organism>
<protein>
    <submittedName>
        <fullName evidence="7">Mid1-interacting protein 1-B-like</fullName>
    </submittedName>
</protein>
<evidence type="ECO:0000256" key="1">
    <source>
        <dbReference type="ARBA" id="ARBA00004123"/>
    </source>
</evidence>
<sequence>MEKYFSAIHKMEQTVMFPSLLRGVSFEEQEDGIGADLADKDLFEHFMLLKSGKGFWESGLLPLGKEKPHVIPEVKEENVEKDSLEDILYYHLSSLYRVLHHLTQRANTVTCKYNEIMGRINQS</sequence>
<keyword evidence="6" id="KW-1185">Reference proteome</keyword>
<accession>A0A9F2RFL3</accession>